<protein>
    <recommendedName>
        <fullName evidence="2">HTH cro/C1-type domain-containing protein</fullName>
    </recommendedName>
</protein>
<dbReference type="STRING" id="1834191.A5886_000792"/>
<dbReference type="SUPFAM" id="SSF47413">
    <property type="entry name" value="lambda repressor-like DNA-binding domains"/>
    <property type="match status" value="1"/>
</dbReference>
<dbReference type="AlphaFoldDB" id="A0A242A3V6"/>
<proteinExistence type="predicted"/>
<dbReference type="PANTHER" id="PTHR46558:SF15">
    <property type="entry name" value="HELIX-TURN-HELIX DOMAIN PROTEIN"/>
    <property type="match status" value="1"/>
</dbReference>
<organism evidence="3 4">
    <name type="scientific">Candidatus Enterococcus testudinis</name>
    <dbReference type="NCBI Taxonomy" id="1834191"/>
    <lineage>
        <taxon>Bacteria</taxon>
        <taxon>Bacillati</taxon>
        <taxon>Bacillota</taxon>
        <taxon>Bacilli</taxon>
        <taxon>Lactobacillales</taxon>
        <taxon>Enterococcaceae</taxon>
        <taxon>Enterococcus</taxon>
    </lineage>
</organism>
<dbReference type="Proteomes" id="UP000195043">
    <property type="component" value="Unassembled WGS sequence"/>
</dbReference>
<name>A0A242A3V6_9ENTE</name>
<evidence type="ECO:0000259" key="2">
    <source>
        <dbReference type="PROSITE" id="PS50943"/>
    </source>
</evidence>
<dbReference type="PROSITE" id="PS50943">
    <property type="entry name" value="HTH_CROC1"/>
    <property type="match status" value="1"/>
</dbReference>
<dbReference type="RefSeq" id="WP_086273744.1">
    <property type="nucleotide sequence ID" value="NZ_NGKU01000001.1"/>
</dbReference>
<dbReference type="InterPro" id="IPR010982">
    <property type="entry name" value="Lambda_DNA-bd_dom_sf"/>
</dbReference>
<dbReference type="GO" id="GO:0003677">
    <property type="term" value="F:DNA binding"/>
    <property type="evidence" value="ECO:0007669"/>
    <property type="project" value="UniProtKB-KW"/>
</dbReference>
<dbReference type="EMBL" id="NGKU01000001">
    <property type="protein sequence ID" value="OTN75716.1"/>
    <property type="molecule type" value="Genomic_DNA"/>
</dbReference>
<sequence>MTIGENLKAYRQANKWSQEVIAQKMLVTRTSISNWETGKTTPDIINILKLSTVYGCTADDLLKGQVNRMKKTFRTMTYGAGFKDGTMRLKIETDATKFFPRGVEVKANVDMETGEVVFFVEQEDLDKIKQSLDIE</sequence>
<dbReference type="SMART" id="SM00530">
    <property type="entry name" value="HTH_XRE"/>
    <property type="match status" value="1"/>
</dbReference>
<evidence type="ECO:0000256" key="1">
    <source>
        <dbReference type="ARBA" id="ARBA00023125"/>
    </source>
</evidence>
<dbReference type="PANTHER" id="PTHR46558">
    <property type="entry name" value="TRACRIPTIONAL REGULATORY PROTEIN-RELATED-RELATED"/>
    <property type="match status" value="1"/>
</dbReference>
<dbReference type="Pfam" id="PF01381">
    <property type="entry name" value="HTH_3"/>
    <property type="match status" value="1"/>
</dbReference>
<accession>A0A242A3V6</accession>
<keyword evidence="1" id="KW-0238">DNA-binding</keyword>
<dbReference type="CDD" id="cd00093">
    <property type="entry name" value="HTH_XRE"/>
    <property type="match status" value="1"/>
</dbReference>
<gene>
    <name evidence="3" type="ORF">A5886_000792</name>
</gene>
<dbReference type="InterPro" id="IPR001387">
    <property type="entry name" value="Cro/C1-type_HTH"/>
</dbReference>
<evidence type="ECO:0000313" key="3">
    <source>
        <dbReference type="EMBL" id="OTN75716.1"/>
    </source>
</evidence>
<feature type="domain" description="HTH cro/C1-type" evidence="2">
    <location>
        <begin position="7"/>
        <end position="61"/>
    </location>
</feature>
<reference evidence="3 4" key="1">
    <citation type="submission" date="2017-05" db="EMBL/GenBank/DDBJ databases">
        <title>The Genome Sequence of Enterococcus sp. 8G7_MSG3316.</title>
        <authorList>
            <consortium name="The Broad Institute Genomics Platform"/>
            <consortium name="The Broad Institute Genomic Center for Infectious Diseases"/>
            <person name="Earl A."/>
            <person name="Manson A."/>
            <person name="Schwartman J."/>
            <person name="Gilmore M."/>
            <person name="Abouelleil A."/>
            <person name="Cao P."/>
            <person name="Chapman S."/>
            <person name="Cusick C."/>
            <person name="Shea T."/>
            <person name="Young S."/>
            <person name="Neafsey D."/>
            <person name="Nusbaum C."/>
            <person name="Birren B."/>
        </authorList>
    </citation>
    <scope>NUCLEOTIDE SEQUENCE [LARGE SCALE GENOMIC DNA]</scope>
    <source>
        <strain evidence="3 4">8G7_MSG3316</strain>
    </source>
</reference>
<dbReference type="Gene3D" id="1.10.260.40">
    <property type="entry name" value="lambda repressor-like DNA-binding domains"/>
    <property type="match status" value="1"/>
</dbReference>
<comment type="caution">
    <text evidence="3">The sequence shown here is derived from an EMBL/GenBank/DDBJ whole genome shotgun (WGS) entry which is preliminary data.</text>
</comment>
<keyword evidence="4" id="KW-1185">Reference proteome</keyword>
<dbReference type="OrthoDB" id="4427456at2"/>
<evidence type="ECO:0000313" key="4">
    <source>
        <dbReference type="Proteomes" id="UP000195043"/>
    </source>
</evidence>